<evidence type="ECO:0000313" key="1">
    <source>
        <dbReference type="EMBL" id="RDH44814.1"/>
    </source>
</evidence>
<dbReference type="Proteomes" id="UP000257039">
    <property type="component" value="Unassembled WGS sequence"/>
</dbReference>
<comment type="caution">
    <text evidence="1">The sequence shown here is derived from an EMBL/GenBank/DDBJ whole genome shotgun (WGS) entry which is preliminary data.</text>
</comment>
<keyword evidence="2" id="KW-1185">Reference proteome</keyword>
<sequence>MLTIVRRPRANGSSAYRAVVRVKRKGKIVYSESRTFDRERLARAWGKRRDLELQSAEGLEKLKAAKLTLAELITRYIVEVDAIKPFGRSKRYTLESLSALDLARKIAIDLTSADVIEHCKIRRSEGAGPATVIQDITYLRTI</sequence>
<protein>
    <recommendedName>
        <fullName evidence="3">Integrase</fullName>
    </recommendedName>
</protein>
<evidence type="ECO:0000313" key="2">
    <source>
        <dbReference type="Proteomes" id="UP000257039"/>
    </source>
</evidence>
<name>A0A4P9VR09_9GAMM</name>
<reference evidence="1 2" key="1">
    <citation type="submission" date="2017-04" db="EMBL/GenBank/DDBJ databases">
        <title>Draft genome sequence of Zooshikella ganghwensis VG4 isolated from Red Sea sediments.</title>
        <authorList>
            <person name="Rehman Z."/>
            <person name="Alam I."/>
            <person name="Kamau A."/>
            <person name="Bajic V."/>
            <person name="Leiknes T."/>
        </authorList>
    </citation>
    <scope>NUCLEOTIDE SEQUENCE [LARGE SCALE GENOMIC DNA]</scope>
    <source>
        <strain evidence="1 2">VG4</strain>
    </source>
</reference>
<dbReference type="AlphaFoldDB" id="A0A4P9VR09"/>
<proteinExistence type="predicted"/>
<gene>
    <name evidence="1" type="ORF">B9G39_16010</name>
</gene>
<dbReference type="EMBL" id="NDXW01000001">
    <property type="protein sequence ID" value="RDH44814.1"/>
    <property type="molecule type" value="Genomic_DNA"/>
</dbReference>
<organism evidence="1 2">
    <name type="scientific">Zooshikella ganghwensis</name>
    <dbReference type="NCBI Taxonomy" id="202772"/>
    <lineage>
        <taxon>Bacteria</taxon>
        <taxon>Pseudomonadati</taxon>
        <taxon>Pseudomonadota</taxon>
        <taxon>Gammaproteobacteria</taxon>
        <taxon>Oceanospirillales</taxon>
        <taxon>Zooshikellaceae</taxon>
        <taxon>Zooshikella</taxon>
    </lineage>
</organism>
<dbReference type="RefSeq" id="WP_094787886.1">
    <property type="nucleotide sequence ID" value="NZ_NDXW01000001.1"/>
</dbReference>
<accession>A0A4P9VR09</accession>
<evidence type="ECO:0008006" key="3">
    <source>
        <dbReference type="Google" id="ProtNLM"/>
    </source>
</evidence>